<evidence type="ECO:0000313" key="6">
    <source>
        <dbReference type="EMBL" id="KAL3860774.1"/>
    </source>
</evidence>
<protein>
    <recommendedName>
        <fullName evidence="5">RING-type domain-containing protein</fullName>
    </recommendedName>
</protein>
<dbReference type="AlphaFoldDB" id="A0ABD3VGQ7"/>
<proteinExistence type="predicted"/>
<keyword evidence="1 3" id="KW-0863">Zinc-finger</keyword>
<accession>A0ABD3VGQ7</accession>
<dbReference type="GO" id="GO:0008270">
    <property type="term" value="F:zinc ion binding"/>
    <property type="evidence" value="ECO:0007669"/>
    <property type="project" value="UniProtKB-KW"/>
</dbReference>
<dbReference type="SMART" id="SM00184">
    <property type="entry name" value="RING"/>
    <property type="match status" value="1"/>
</dbReference>
<evidence type="ECO:0000259" key="5">
    <source>
        <dbReference type="PROSITE" id="PS50089"/>
    </source>
</evidence>
<gene>
    <name evidence="6" type="ORF">ACJMK2_010845</name>
</gene>
<evidence type="ECO:0000256" key="2">
    <source>
        <dbReference type="ARBA" id="ARBA00022833"/>
    </source>
</evidence>
<keyword evidence="2" id="KW-0862">Zinc</keyword>
<dbReference type="Pfam" id="PF13639">
    <property type="entry name" value="zf-RING_2"/>
    <property type="match status" value="1"/>
</dbReference>
<evidence type="ECO:0000313" key="7">
    <source>
        <dbReference type="Proteomes" id="UP001634394"/>
    </source>
</evidence>
<dbReference type="InterPro" id="IPR013083">
    <property type="entry name" value="Znf_RING/FYVE/PHD"/>
</dbReference>
<dbReference type="Proteomes" id="UP001634394">
    <property type="component" value="Unassembled WGS sequence"/>
</dbReference>
<feature type="region of interest" description="Disordered" evidence="4">
    <location>
        <begin position="1"/>
        <end position="31"/>
    </location>
</feature>
<name>A0ABD3VGQ7_SINWO</name>
<reference evidence="6 7" key="1">
    <citation type="submission" date="2024-11" db="EMBL/GenBank/DDBJ databases">
        <title>Chromosome-level genome assembly of the freshwater bivalve Anodonta woodiana.</title>
        <authorList>
            <person name="Chen X."/>
        </authorList>
    </citation>
    <scope>NUCLEOTIDE SEQUENCE [LARGE SCALE GENOMIC DNA]</scope>
    <source>
        <strain evidence="6">MN2024</strain>
        <tissue evidence="6">Gills</tissue>
    </source>
</reference>
<dbReference type="CDD" id="cd16448">
    <property type="entry name" value="RING-H2"/>
    <property type="match status" value="1"/>
</dbReference>
<dbReference type="PROSITE" id="PS50089">
    <property type="entry name" value="ZF_RING_2"/>
    <property type="match status" value="1"/>
</dbReference>
<organism evidence="6 7">
    <name type="scientific">Sinanodonta woodiana</name>
    <name type="common">Chinese pond mussel</name>
    <name type="synonym">Anodonta woodiana</name>
    <dbReference type="NCBI Taxonomy" id="1069815"/>
    <lineage>
        <taxon>Eukaryota</taxon>
        <taxon>Metazoa</taxon>
        <taxon>Spiralia</taxon>
        <taxon>Lophotrochozoa</taxon>
        <taxon>Mollusca</taxon>
        <taxon>Bivalvia</taxon>
        <taxon>Autobranchia</taxon>
        <taxon>Heteroconchia</taxon>
        <taxon>Palaeoheterodonta</taxon>
        <taxon>Unionida</taxon>
        <taxon>Unionoidea</taxon>
        <taxon>Unionidae</taxon>
        <taxon>Unioninae</taxon>
        <taxon>Sinanodonta</taxon>
    </lineage>
</organism>
<evidence type="ECO:0000256" key="1">
    <source>
        <dbReference type="ARBA" id="ARBA00022771"/>
    </source>
</evidence>
<dbReference type="CDD" id="cd19757">
    <property type="entry name" value="Bbox1"/>
    <property type="match status" value="1"/>
</dbReference>
<dbReference type="InterPro" id="IPR001841">
    <property type="entry name" value="Znf_RING"/>
</dbReference>
<keyword evidence="1 3" id="KW-0479">Metal-binding</keyword>
<sequence length="358" mass="41227">MDDPLLPDERPSGKHYSHHKDEGRPARDSLRRRRRHGPVLCDECWKDHIRTNAVKRCLDCDDNVCDNCAIDHEVAPRTPWWCPYWIATCFRFLVPSWRFIPHSVVSLVVVYDTPEVLEQCRPHWALSNEANSMCNIPRITRCSLRTKQDCVPNKSRDSNAQNSEETLPCLGNSIIPDNQPASEEPVLNTAPPLHDGMPFIRQLSAPNTNLESLLSRHNVDSNMIERVPEEFRSHSRDRDIKTVSHPDSKWRIIQKGQYATSSTSHKVPSSETEIPDTCPICLENIPDKESRKFQCGHPIHSACLAELLSKMEFDFSVKCPVCNQLTHIKNYYVPREEWIHEFLVVVSGQIKFKYTNIV</sequence>
<dbReference type="Gene3D" id="3.30.40.10">
    <property type="entry name" value="Zinc/RING finger domain, C3HC4 (zinc finger)"/>
    <property type="match status" value="1"/>
</dbReference>
<feature type="region of interest" description="Disordered" evidence="4">
    <location>
        <begin position="150"/>
        <end position="183"/>
    </location>
</feature>
<evidence type="ECO:0000256" key="3">
    <source>
        <dbReference type="PROSITE-ProRule" id="PRU00175"/>
    </source>
</evidence>
<feature type="domain" description="RING-type" evidence="5">
    <location>
        <begin position="278"/>
        <end position="323"/>
    </location>
</feature>
<evidence type="ECO:0000256" key="4">
    <source>
        <dbReference type="SAM" id="MobiDB-lite"/>
    </source>
</evidence>
<feature type="compositionally biased region" description="Basic and acidic residues" evidence="4">
    <location>
        <begin position="19"/>
        <end position="29"/>
    </location>
</feature>
<dbReference type="SUPFAM" id="SSF57850">
    <property type="entry name" value="RING/U-box"/>
    <property type="match status" value="1"/>
</dbReference>
<keyword evidence="7" id="KW-1185">Reference proteome</keyword>
<dbReference type="EMBL" id="JBJQND010000012">
    <property type="protein sequence ID" value="KAL3860774.1"/>
    <property type="molecule type" value="Genomic_DNA"/>
</dbReference>
<comment type="caution">
    <text evidence="6">The sequence shown here is derived from an EMBL/GenBank/DDBJ whole genome shotgun (WGS) entry which is preliminary data.</text>
</comment>